<keyword evidence="1" id="KW-0472">Membrane</keyword>
<gene>
    <name evidence="3" type="ORF">S01H4_31634</name>
</gene>
<proteinExistence type="predicted"/>
<accession>X1BKZ8</accession>
<feature type="transmembrane region" description="Helical" evidence="1">
    <location>
        <begin position="6"/>
        <end position="23"/>
    </location>
</feature>
<feature type="domain" description="Methyltransferase type 11" evidence="2">
    <location>
        <begin position="76"/>
        <end position="175"/>
    </location>
</feature>
<protein>
    <recommendedName>
        <fullName evidence="2">Methyltransferase type 11 domain-containing protein</fullName>
    </recommendedName>
</protein>
<evidence type="ECO:0000256" key="1">
    <source>
        <dbReference type="SAM" id="Phobius"/>
    </source>
</evidence>
<dbReference type="InterPro" id="IPR013216">
    <property type="entry name" value="Methyltransf_11"/>
</dbReference>
<keyword evidence="1" id="KW-1133">Transmembrane helix</keyword>
<dbReference type="AlphaFoldDB" id="X1BKZ8"/>
<dbReference type="Pfam" id="PF08241">
    <property type="entry name" value="Methyltransf_11"/>
    <property type="match status" value="1"/>
</dbReference>
<sequence length="248" mass="28560">MSYWYAFFVIIGIISILILIFGLPRKKSTRQPNIEGFDNPEVAKAFEKMTNFLPFKLLRQKVISRLKKFNPSGKLVDIGCGSGNLIIQIAEKLPKLNLVGVDISSEILSFANKRAIEKKVDNKVEFKNGTVENLPFPNNSIDFIISTFSLHHWVNPIKAFKEIYRILKESGTFLIFDFRRDSRKFFYGFLTFITKVVAPKALKNINEPLNSIQASYTVDEVHQFFSQVSFQNTEIKPFLTWMFISGKK</sequence>
<dbReference type="GO" id="GO:0008757">
    <property type="term" value="F:S-adenosylmethionine-dependent methyltransferase activity"/>
    <property type="evidence" value="ECO:0007669"/>
    <property type="project" value="InterPro"/>
</dbReference>
<dbReference type="SUPFAM" id="SSF53335">
    <property type="entry name" value="S-adenosyl-L-methionine-dependent methyltransferases"/>
    <property type="match status" value="1"/>
</dbReference>
<evidence type="ECO:0000259" key="2">
    <source>
        <dbReference type="Pfam" id="PF08241"/>
    </source>
</evidence>
<dbReference type="PANTHER" id="PTHR43591">
    <property type="entry name" value="METHYLTRANSFERASE"/>
    <property type="match status" value="1"/>
</dbReference>
<dbReference type="EMBL" id="BART01016450">
    <property type="protein sequence ID" value="GAG81867.1"/>
    <property type="molecule type" value="Genomic_DNA"/>
</dbReference>
<dbReference type="InterPro" id="IPR029063">
    <property type="entry name" value="SAM-dependent_MTases_sf"/>
</dbReference>
<dbReference type="CDD" id="cd02440">
    <property type="entry name" value="AdoMet_MTases"/>
    <property type="match status" value="1"/>
</dbReference>
<dbReference type="Gene3D" id="3.40.50.150">
    <property type="entry name" value="Vaccinia Virus protein VP39"/>
    <property type="match status" value="1"/>
</dbReference>
<organism evidence="3">
    <name type="scientific">marine sediment metagenome</name>
    <dbReference type="NCBI Taxonomy" id="412755"/>
    <lineage>
        <taxon>unclassified sequences</taxon>
        <taxon>metagenomes</taxon>
        <taxon>ecological metagenomes</taxon>
    </lineage>
</organism>
<comment type="caution">
    <text evidence="3">The sequence shown here is derived from an EMBL/GenBank/DDBJ whole genome shotgun (WGS) entry which is preliminary data.</text>
</comment>
<reference evidence="3" key="1">
    <citation type="journal article" date="2014" name="Front. Microbiol.">
        <title>High frequency of phylogenetically diverse reductive dehalogenase-homologous genes in deep subseafloor sedimentary metagenomes.</title>
        <authorList>
            <person name="Kawai M."/>
            <person name="Futagami T."/>
            <person name="Toyoda A."/>
            <person name="Takaki Y."/>
            <person name="Nishi S."/>
            <person name="Hori S."/>
            <person name="Arai W."/>
            <person name="Tsubouchi T."/>
            <person name="Morono Y."/>
            <person name="Uchiyama I."/>
            <person name="Ito T."/>
            <person name="Fujiyama A."/>
            <person name="Inagaki F."/>
            <person name="Takami H."/>
        </authorList>
    </citation>
    <scope>NUCLEOTIDE SEQUENCE</scope>
    <source>
        <strain evidence="3">Expedition CK06-06</strain>
    </source>
</reference>
<evidence type="ECO:0000313" key="3">
    <source>
        <dbReference type="EMBL" id="GAG81867.1"/>
    </source>
</evidence>
<name>X1BKZ8_9ZZZZ</name>
<keyword evidence="1" id="KW-0812">Transmembrane</keyword>